<dbReference type="Proteomes" id="UP000006443">
    <property type="component" value="Unassembled WGS sequence"/>
</dbReference>
<dbReference type="SUPFAM" id="SSF90123">
    <property type="entry name" value="ABC transporter transmembrane region"/>
    <property type="match status" value="1"/>
</dbReference>
<keyword evidence="8" id="KW-0472">Membrane</keyword>
<keyword evidence="7" id="KW-1133">Transmembrane helix</keyword>
<dbReference type="PANTHER" id="PTHR43394">
    <property type="entry name" value="ATP-DEPENDENT PERMEASE MDL1, MITOCHONDRIAL"/>
    <property type="match status" value="1"/>
</dbReference>
<dbReference type="SMART" id="SM00382">
    <property type="entry name" value="AAA"/>
    <property type="match status" value="1"/>
</dbReference>
<feature type="domain" description="ABC transmembrane type-1" evidence="10">
    <location>
        <begin position="37"/>
        <end position="319"/>
    </location>
</feature>
<evidence type="ECO:0000256" key="7">
    <source>
        <dbReference type="ARBA" id="ARBA00022989"/>
    </source>
</evidence>
<dbReference type="EMBL" id="ACJM01000009">
    <property type="protein sequence ID" value="EEG77251.1"/>
    <property type="molecule type" value="Genomic_DNA"/>
</dbReference>
<sequence>MDHMIHQSQSLDEKGNIDPKTLRRLLSYIRPFRGTAILALILMAFSSLTTLAGPYIIKLAIDTAIAPGDPSRLNLLVALFLLSHLLNWATSFGQQYLMAVVGHNAIYGLRKQLFNHLQRMPFRFFDKQPVGKVMSRVTNDTEALTEMISSGISHIVGDTLLLVGIIIIMLGENWTLALLTFLTLPLLFFTATYFRNRVLYAYRNVREKIADVNTNLQESISGVRITQSFTREAENAHRFTRINRENYEANMHAISLFSIFLPFIEVISAIGTAIVLWYGGGQVIQALIPIGTLYLFLDYTARFYAPIRDLSQVYNSLQSAVAAAEKIFGILDTEPEKDKPDAYDLKRVDGHLVFDDVHFAYEEDQKVLDGVSFELQAGETLAVVGPTGAGKTTLVNLLCRFYNASSGQILLDGHNIADVTLQSLRSQTGLVLQDTFLFNGTVRDNILFGTPNATQEQVEQAARAVHAHQFIVALPQGYDTVVQERGSMLSAGQRQLIAFARALLRDPAILILDEATASVDTRTEAQIQDALETLLAGRTSIIIAHRLSTVEYADKIIVLEDGQIQQEGTHQELSCIPGLYRELLQKTQ</sequence>
<organism evidence="11 12">
    <name type="scientific">Dethiobacter alkaliphilus AHT 1</name>
    <dbReference type="NCBI Taxonomy" id="555088"/>
    <lineage>
        <taxon>Bacteria</taxon>
        <taxon>Bacillati</taxon>
        <taxon>Bacillota</taxon>
        <taxon>Dethiobacteria</taxon>
        <taxon>Dethiobacterales</taxon>
        <taxon>Dethiobacteraceae</taxon>
        <taxon>Dethiobacter</taxon>
    </lineage>
</organism>
<keyword evidence="2" id="KW-0813">Transport</keyword>
<evidence type="ECO:0000259" key="9">
    <source>
        <dbReference type="PROSITE" id="PS50893"/>
    </source>
</evidence>
<evidence type="ECO:0000256" key="6">
    <source>
        <dbReference type="ARBA" id="ARBA00022840"/>
    </source>
</evidence>
<dbReference type="InterPro" id="IPR011527">
    <property type="entry name" value="ABC1_TM_dom"/>
</dbReference>
<dbReference type="InterPro" id="IPR039421">
    <property type="entry name" value="Type_1_exporter"/>
</dbReference>
<dbReference type="Gene3D" id="3.40.50.300">
    <property type="entry name" value="P-loop containing nucleotide triphosphate hydrolases"/>
    <property type="match status" value="1"/>
</dbReference>
<dbReference type="FunFam" id="1.20.1560.10:FF:000011">
    <property type="entry name" value="Multidrug ABC transporter ATP-binding protein"/>
    <property type="match status" value="1"/>
</dbReference>
<dbReference type="GO" id="GO:0005886">
    <property type="term" value="C:plasma membrane"/>
    <property type="evidence" value="ECO:0007669"/>
    <property type="project" value="UniProtKB-SubCell"/>
</dbReference>
<name>C0GHP5_DETAL</name>
<dbReference type="InterPro" id="IPR003439">
    <property type="entry name" value="ABC_transporter-like_ATP-bd"/>
</dbReference>
<dbReference type="GO" id="GO:0015421">
    <property type="term" value="F:ABC-type oligopeptide transporter activity"/>
    <property type="evidence" value="ECO:0007669"/>
    <property type="project" value="TreeGrafter"/>
</dbReference>
<dbReference type="InterPro" id="IPR017871">
    <property type="entry name" value="ABC_transporter-like_CS"/>
</dbReference>
<dbReference type="InterPro" id="IPR003593">
    <property type="entry name" value="AAA+_ATPase"/>
</dbReference>
<gene>
    <name evidence="11" type="ORF">DealDRAFT_2004</name>
</gene>
<keyword evidence="4" id="KW-0812">Transmembrane</keyword>
<dbReference type="GO" id="GO:0005524">
    <property type="term" value="F:ATP binding"/>
    <property type="evidence" value="ECO:0007669"/>
    <property type="project" value="UniProtKB-KW"/>
</dbReference>
<dbReference type="InterPro" id="IPR027417">
    <property type="entry name" value="P-loop_NTPase"/>
</dbReference>
<proteinExistence type="predicted"/>
<dbReference type="eggNOG" id="COG1132">
    <property type="taxonomic scope" value="Bacteria"/>
</dbReference>
<keyword evidence="6" id="KW-0067">ATP-binding</keyword>
<dbReference type="Pfam" id="PF00005">
    <property type="entry name" value="ABC_tran"/>
    <property type="match status" value="1"/>
</dbReference>
<dbReference type="InterPro" id="IPR036640">
    <property type="entry name" value="ABC1_TM_sf"/>
</dbReference>
<feature type="domain" description="ABC transporter" evidence="9">
    <location>
        <begin position="352"/>
        <end position="586"/>
    </location>
</feature>
<evidence type="ECO:0000256" key="8">
    <source>
        <dbReference type="ARBA" id="ARBA00023136"/>
    </source>
</evidence>
<dbReference type="GO" id="GO:0016887">
    <property type="term" value="F:ATP hydrolysis activity"/>
    <property type="evidence" value="ECO:0007669"/>
    <property type="project" value="InterPro"/>
</dbReference>
<evidence type="ECO:0000259" key="10">
    <source>
        <dbReference type="PROSITE" id="PS50929"/>
    </source>
</evidence>
<dbReference type="PROSITE" id="PS50893">
    <property type="entry name" value="ABC_TRANSPORTER_2"/>
    <property type="match status" value="1"/>
</dbReference>
<keyword evidence="3" id="KW-1003">Cell membrane</keyword>
<dbReference type="PANTHER" id="PTHR43394:SF1">
    <property type="entry name" value="ATP-BINDING CASSETTE SUB-FAMILY B MEMBER 10, MITOCHONDRIAL"/>
    <property type="match status" value="1"/>
</dbReference>
<dbReference type="CDD" id="cd18545">
    <property type="entry name" value="ABC_6TM_YknV_like"/>
    <property type="match status" value="1"/>
</dbReference>
<evidence type="ECO:0000256" key="4">
    <source>
        <dbReference type="ARBA" id="ARBA00022692"/>
    </source>
</evidence>
<accession>C0GHP5</accession>
<dbReference type="OrthoDB" id="9762778at2"/>
<evidence type="ECO:0000256" key="1">
    <source>
        <dbReference type="ARBA" id="ARBA00004651"/>
    </source>
</evidence>
<comment type="caution">
    <text evidence="11">The sequence shown here is derived from an EMBL/GenBank/DDBJ whole genome shotgun (WGS) entry which is preliminary data.</text>
</comment>
<dbReference type="PROSITE" id="PS50929">
    <property type="entry name" value="ABC_TM1F"/>
    <property type="match status" value="1"/>
</dbReference>
<dbReference type="Gene3D" id="1.20.1560.10">
    <property type="entry name" value="ABC transporter type 1, transmembrane domain"/>
    <property type="match status" value="1"/>
</dbReference>
<dbReference type="PROSITE" id="PS00211">
    <property type="entry name" value="ABC_TRANSPORTER_1"/>
    <property type="match status" value="1"/>
</dbReference>
<dbReference type="Pfam" id="PF00664">
    <property type="entry name" value="ABC_membrane"/>
    <property type="match status" value="1"/>
</dbReference>
<keyword evidence="5" id="KW-0547">Nucleotide-binding</keyword>
<evidence type="ECO:0000313" key="12">
    <source>
        <dbReference type="Proteomes" id="UP000006443"/>
    </source>
</evidence>
<reference evidence="11 12" key="1">
    <citation type="submission" date="2009-02" db="EMBL/GenBank/DDBJ databases">
        <title>Sequencing of the draft genome and assembly of Dethiobacter alkaliphilus AHT 1.</title>
        <authorList>
            <consortium name="US DOE Joint Genome Institute (JGI-PGF)"/>
            <person name="Lucas S."/>
            <person name="Copeland A."/>
            <person name="Lapidus A."/>
            <person name="Glavina del Rio T."/>
            <person name="Dalin E."/>
            <person name="Tice H."/>
            <person name="Bruce D."/>
            <person name="Goodwin L."/>
            <person name="Pitluck S."/>
            <person name="Larimer F."/>
            <person name="Land M.L."/>
            <person name="Hauser L."/>
            <person name="Muyzer G."/>
        </authorList>
    </citation>
    <scope>NUCLEOTIDE SEQUENCE [LARGE SCALE GENOMIC DNA]</scope>
    <source>
        <strain evidence="11 12">AHT 1</strain>
    </source>
</reference>
<evidence type="ECO:0000256" key="5">
    <source>
        <dbReference type="ARBA" id="ARBA00022741"/>
    </source>
</evidence>
<dbReference type="AlphaFoldDB" id="C0GHP5"/>
<dbReference type="STRING" id="555088.DealDRAFT_2004"/>
<comment type="subcellular location">
    <subcellularLocation>
        <location evidence="1">Cell membrane</location>
        <topology evidence="1">Multi-pass membrane protein</topology>
    </subcellularLocation>
</comment>
<keyword evidence="12" id="KW-1185">Reference proteome</keyword>
<protein>
    <submittedName>
        <fullName evidence="11">ABC transporter related protein</fullName>
    </submittedName>
</protein>
<evidence type="ECO:0000256" key="3">
    <source>
        <dbReference type="ARBA" id="ARBA00022475"/>
    </source>
</evidence>
<evidence type="ECO:0000256" key="2">
    <source>
        <dbReference type="ARBA" id="ARBA00022448"/>
    </source>
</evidence>
<dbReference type="SUPFAM" id="SSF52540">
    <property type="entry name" value="P-loop containing nucleoside triphosphate hydrolases"/>
    <property type="match status" value="1"/>
</dbReference>
<dbReference type="FunFam" id="3.40.50.300:FF:000287">
    <property type="entry name" value="Multidrug ABC transporter ATP-binding protein"/>
    <property type="match status" value="1"/>
</dbReference>
<evidence type="ECO:0000313" key="11">
    <source>
        <dbReference type="EMBL" id="EEG77251.1"/>
    </source>
</evidence>